<dbReference type="EMBL" id="JAPFFM010000007">
    <property type="protein sequence ID" value="KAJ6757009.1"/>
    <property type="molecule type" value="Genomic_DNA"/>
</dbReference>
<gene>
    <name evidence="1" type="ORF">OIU74_026299</name>
</gene>
<keyword evidence="2" id="KW-1185">Reference proteome</keyword>
<reference evidence="1" key="2">
    <citation type="journal article" date="2023" name="Int. J. Mol. Sci.">
        <title>De Novo Assembly and Annotation of 11 Diverse Shrub Willow (Salix) Genomes Reveals Novel Gene Organization in Sex-Linked Regions.</title>
        <authorList>
            <person name="Hyden B."/>
            <person name="Feng K."/>
            <person name="Yates T.B."/>
            <person name="Jawdy S."/>
            <person name="Cereghino C."/>
            <person name="Smart L.B."/>
            <person name="Muchero W."/>
        </authorList>
    </citation>
    <scope>NUCLEOTIDE SEQUENCE</scope>
    <source>
        <tissue evidence="1">Shoot tip</tissue>
    </source>
</reference>
<evidence type="ECO:0000313" key="1">
    <source>
        <dbReference type="EMBL" id="KAJ6757009.1"/>
    </source>
</evidence>
<dbReference type="AlphaFoldDB" id="A0A9Q0VXX6"/>
<dbReference type="Proteomes" id="UP001151752">
    <property type="component" value="Chromosome 13"/>
</dbReference>
<organism evidence="1 2">
    <name type="scientific">Salix koriyanagi</name>
    <dbReference type="NCBI Taxonomy" id="2511006"/>
    <lineage>
        <taxon>Eukaryota</taxon>
        <taxon>Viridiplantae</taxon>
        <taxon>Streptophyta</taxon>
        <taxon>Embryophyta</taxon>
        <taxon>Tracheophyta</taxon>
        <taxon>Spermatophyta</taxon>
        <taxon>Magnoliopsida</taxon>
        <taxon>eudicotyledons</taxon>
        <taxon>Gunneridae</taxon>
        <taxon>Pentapetalae</taxon>
        <taxon>rosids</taxon>
        <taxon>fabids</taxon>
        <taxon>Malpighiales</taxon>
        <taxon>Salicaceae</taxon>
        <taxon>Saliceae</taxon>
        <taxon>Salix</taxon>
    </lineage>
</organism>
<name>A0A9Q0VXX6_9ROSI</name>
<protein>
    <submittedName>
        <fullName evidence="1">Uncharacterized protein</fullName>
    </submittedName>
</protein>
<sequence>MLFFLLEPHEPCLPHNPTLDNVMQRQKTIRQPYFLEQFLRFLFSHFISIVDLSFGFDLFCDQRHFPQSTCSNFSGR</sequence>
<proteinExistence type="predicted"/>
<evidence type="ECO:0000313" key="2">
    <source>
        <dbReference type="Proteomes" id="UP001151752"/>
    </source>
</evidence>
<accession>A0A9Q0VXX6</accession>
<reference evidence="1" key="1">
    <citation type="submission" date="2022-11" db="EMBL/GenBank/DDBJ databases">
        <authorList>
            <person name="Hyden B.L."/>
            <person name="Feng K."/>
            <person name="Yates T."/>
            <person name="Jawdy S."/>
            <person name="Smart L.B."/>
            <person name="Muchero W."/>
        </authorList>
    </citation>
    <scope>NUCLEOTIDE SEQUENCE</scope>
    <source>
        <tissue evidence="1">Shoot tip</tissue>
    </source>
</reference>
<comment type="caution">
    <text evidence="1">The sequence shown here is derived from an EMBL/GenBank/DDBJ whole genome shotgun (WGS) entry which is preliminary data.</text>
</comment>